<dbReference type="Pfam" id="PF03816">
    <property type="entry name" value="LytR_cpsA_psr"/>
    <property type="match status" value="1"/>
</dbReference>
<evidence type="ECO:0000313" key="6">
    <source>
        <dbReference type="Proteomes" id="UP000178347"/>
    </source>
</evidence>
<dbReference type="Gene3D" id="3.30.70.2390">
    <property type="match status" value="1"/>
</dbReference>
<keyword evidence="2" id="KW-0812">Transmembrane</keyword>
<comment type="similarity">
    <text evidence="1">Belongs to the LytR/CpsA/Psr (LCP) family.</text>
</comment>
<dbReference type="STRING" id="1798692.A3G00_03145"/>
<feature type="transmembrane region" description="Helical" evidence="2">
    <location>
        <begin position="31"/>
        <end position="50"/>
    </location>
</feature>
<dbReference type="NCBIfam" id="TIGR00350">
    <property type="entry name" value="lytR_cpsA_psr"/>
    <property type="match status" value="1"/>
</dbReference>
<dbReference type="InterPro" id="IPR050922">
    <property type="entry name" value="LytR/CpsA/Psr_CW_biosynth"/>
</dbReference>
<dbReference type="Proteomes" id="UP000178347">
    <property type="component" value="Unassembled WGS sequence"/>
</dbReference>
<dbReference type="Pfam" id="PF13399">
    <property type="entry name" value="LytR_C"/>
    <property type="match status" value="1"/>
</dbReference>
<keyword evidence="2" id="KW-1133">Transmembrane helix</keyword>
<dbReference type="Gene3D" id="3.40.630.190">
    <property type="entry name" value="LCP protein"/>
    <property type="match status" value="1"/>
</dbReference>
<gene>
    <name evidence="5" type="ORF">A3G00_03145</name>
</gene>
<dbReference type="PANTHER" id="PTHR33392">
    <property type="entry name" value="POLYISOPRENYL-TEICHOIC ACID--PEPTIDOGLYCAN TEICHOIC ACID TRANSFERASE TAGU"/>
    <property type="match status" value="1"/>
</dbReference>
<name>A0A1F6MWA5_9BACT</name>
<evidence type="ECO:0008006" key="7">
    <source>
        <dbReference type="Google" id="ProtNLM"/>
    </source>
</evidence>
<dbReference type="PANTHER" id="PTHR33392:SF6">
    <property type="entry name" value="POLYISOPRENYL-TEICHOIC ACID--PEPTIDOGLYCAN TEICHOIC ACID TRANSFERASE TAGU"/>
    <property type="match status" value="1"/>
</dbReference>
<dbReference type="AlphaFoldDB" id="A0A1F6MWA5"/>
<dbReference type="InterPro" id="IPR004474">
    <property type="entry name" value="LytR_CpsA_psr"/>
</dbReference>
<evidence type="ECO:0000256" key="2">
    <source>
        <dbReference type="SAM" id="Phobius"/>
    </source>
</evidence>
<dbReference type="EMBL" id="MFQN01000003">
    <property type="protein sequence ID" value="OGH75713.1"/>
    <property type="molecule type" value="Genomic_DNA"/>
</dbReference>
<organism evidence="5 6">
    <name type="scientific">Candidatus Magasanikbacteria bacterium RIFCSPLOWO2_12_FULL_43_12</name>
    <dbReference type="NCBI Taxonomy" id="1798692"/>
    <lineage>
        <taxon>Bacteria</taxon>
        <taxon>Candidatus Magasanikiibacteriota</taxon>
    </lineage>
</organism>
<evidence type="ECO:0000256" key="1">
    <source>
        <dbReference type="ARBA" id="ARBA00006068"/>
    </source>
</evidence>
<proteinExistence type="inferred from homology"/>
<reference evidence="5 6" key="1">
    <citation type="journal article" date="2016" name="Nat. Commun.">
        <title>Thousands of microbial genomes shed light on interconnected biogeochemical processes in an aquifer system.</title>
        <authorList>
            <person name="Anantharaman K."/>
            <person name="Brown C.T."/>
            <person name="Hug L.A."/>
            <person name="Sharon I."/>
            <person name="Castelle C.J."/>
            <person name="Probst A.J."/>
            <person name="Thomas B.C."/>
            <person name="Singh A."/>
            <person name="Wilkins M.J."/>
            <person name="Karaoz U."/>
            <person name="Brodie E.L."/>
            <person name="Williams K.H."/>
            <person name="Hubbard S.S."/>
            <person name="Banfield J.F."/>
        </authorList>
    </citation>
    <scope>NUCLEOTIDE SEQUENCE [LARGE SCALE GENOMIC DNA]</scope>
</reference>
<evidence type="ECO:0000259" key="4">
    <source>
        <dbReference type="Pfam" id="PF13399"/>
    </source>
</evidence>
<keyword evidence="2" id="KW-0472">Membrane</keyword>
<dbReference type="InterPro" id="IPR027381">
    <property type="entry name" value="LytR/CpsA/Psr_C"/>
</dbReference>
<evidence type="ECO:0000259" key="3">
    <source>
        <dbReference type="Pfam" id="PF03816"/>
    </source>
</evidence>
<sequence length="478" mass="52597">METRRINFLYTNNPIEIPPELPPQKSRKWPIFLIVIALLIIIGGVIKLMAKENAPDDPLAYDPITLEPKKPEGFISKITQMVFSREYQLKGYSDDRINILLLGIGGIGHDGPFLTDTIMIASLKPSTGEIATISIPRDLGVEIPGQGLNKINYAGAYGEAKGSGTGGAFAVKIIEETFDLKIHYYARVDFKAFAEIIDELGGITINVEKSFTDEMYPTKNGGYETVSFKTGTQTMNGATALKFVRSRHGNNGEGSDFARARRQQKAIFALKEKALAFSTLVNPIKINNIRKTLSDNIATNLEFSDLMSFFKLMRELKVPNISTTVLDDSVNGNLQSATTEFGSFILMPKTGNFSEINNLIENIFAKTPVKIDDTPEQSAIALPPAKIEVQNGTWIAGLAARMGKRLEDKNFIITAVGNTEIKPMPTSGIYKINANAPFEVMQALQKELRIPIRQTLPSNVTATSTADILVLLGEDMRE</sequence>
<feature type="domain" description="Cell envelope-related transcriptional attenuator" evidence="3">
    <location>
        <begin position="115"/>
        <end position="274"/>
    </location>
</feature>
<feature type="domain" description="LytR/CpsA/Psr regulator C-terminal" evidence="4">
    <location>
        <begin position="386"/>
        <end position="475"/>
    </location>
</feature>
<comment type="caution">
    <text evidence="5">The sequence shown here is derived from an EMBL/GenBank/DDBJ whole genome shotgun (WGS) entry which is preliminary data.</text>
</comment>
<evidence type="ECO:0000313" key="5">
    <source>
        <dbReference type="EMBL" id="OGH75713.1"/>
    </source>
</evidence>
<protein>
    <recommendedName>
        <fullName evidence="7">Cell envelope-related transcriptional attenuator domain-containing protein</fullName>
    </recommendedName>
</protein>
<accession>A0A1F6MWA5</accession>